<dbReference type="EMBL" id="CATOUU010001064">
    <property type="protein sequence ID" value="CAI9969863.1"/>
    <property type="molecule type" value="Genomic_DNA"/>
</dbReference>
<evidence type="ECO:0000313" key="2">
    <source>
        <dbReference type="EMBL" id="CAI9969863.1"/>
    </source>
</evidence>
<organism evidence="1">
    <name type="scientific">Hexamita inflata</name>
    <dbReference type="NCBI Taxonomy" id="28002"/>
    <lineage>
        <taxon>Eukaryota</taxon>
        <taxon>Metamonada</taxon>
        <taxon>Diplomonadida</taxon>
        <taxon>Hexamitidae</taxon>
        <taxon>Hexamitinae</taxon>
        <taxon>Hexamita</taxon>
    </lineage>
</organism>
<dbReference type="EMBL" id="CAXDID020000248">
    <property type="protein sequence ID" value="CAL6064038.1"/>
    <property type="molecule type" value="Genomic_DNA"/>
</dbReference>
<proteinExistence type="predicted"/>
<dbReference type="AlphaFoldDB" id="A0AA86Q5E0"/>
<dbReference type="Proteomes" id="UP001642409">
    <property type="component" value="Unassembled WGS sequence"/>
</dbReference>
<evidence type="ECO:0000313" key="3">
    <source>
        <dbReference type="EMBL" id="CAL5999874.1"/>
    </source>
</evidence>
<evidence type="ECO:0000313" key="1">
    <source>
        <dbReference type="EMBL" id="CAI9950841.1"/>
    </source>
</evidence>
<evidence type="ECO:0000313" key="4">
    <source>
        <dbReference type="EMBL" id="CAL6064038.1"/>
    </source>
</evidence>
<protein>
    <submittedName>
        <fullName evidence="3">Hypothetical_protein</fullName>
    </submittedName>
</protein>
<name>A0AA86Q5E0_9EUKA</name>
<sequence>MRPGLPLPSPNRLPPKLSQIQQLPQQLPQFSFQNSSRLYSSRNNATNDFFKVDYKAQKLLEQLQNSKKDLLQTQKRFKGVELFFEQTLCKNIETVNGNYKNIRQFCLRNF</sequence>
<reference evidence="3 5" key="2">
    <citation type="submission" date="2024-07" db="EMBL/GenBank/DDBJ databases">
        <authorList>
            <person name="Akdeniz Z."/>
        </authorList>
    </citation>
    <scope>NUCLEOTIDE SEQUENCE [LARGE SCALE GENOMIC DNA]</scope>
</reference>
<evidence type="ECO:0000313" key="5">
    <source>
        <dbReference type="Proteomes" id="UP001642409"/>
    </source>
</evidence>
<dbReference type="EMBL" id="CAXDID020000040">
    <property type="protein sequence ID" value="CAL5999874.1"/>
    <property type="molecule type" value="Genomic_DNA"/>
</dbReference>
<reference evidence="1" key="1">
    <citation type="submission" date="2023-06" db="EMBL/GenBank/DDBJ databases">
        <authorList>
            <person name="Kurt Z."/>
        </authorList>
    </citation>
    <scope>NUCLEOTIDE SEQUENCE</scope>
</reference>
<comment type="caution">
    <text evidence="1">The sequence shown here is derived from an EMBL/GenBank/DDBJ whole genome shotgun (WGS) entry which is preliminary data.</text>
</comment>
<accession>A0AA86Q5E0</accession>
<dbReference type="EMBL" id="CATOUU010000818">
    <property type="protein sequence ID" value="CAI9950841.1"/>
    <property type="molecule type" value="Genomic_DNA"/>
</dbReference>
<gene>
    <name evidence="3" type="ORF">HINF_LOCUS16427</name>
    <name evidence="1" type="ORF">HINF_LOCUS38486</name>
    <name evidence="4" type="ORF">HINF_LOCUS51163</name>
    <name evidence="2" type="ORF">HINF_LOCUS57508</name>
</gene>
<keyword evidence="5" id="KW-1185">Reference proteome</keyword>